<dbReference type="AlphaFoldDB" id="A0A822Y9A7"/>
<dbReference type="InterPro" id="IPR039619">
    <property type="entry name" value="MAKR2/5"/>
</dbReference>
<dbReference type="GO" id="GO:0005886">
    <property type="term" value="C:plasma membrane"/>
    <property type="evidence" value="ECO:0007669"/>
    <property type="project" value="InterPro"/>
</dbReference>
<proteinExistence type="predicted"/>
<feature type="region of interest" description="Disordered" evidence="1">
    <location>
        <begin position="1"/>
        <end position="54"/>
    </location>
</feature>
<evidence type="ECO:0000313" key="2">
    <source>
        <dbReference type="EMBL" id="DAD27756.1"/>
    </source>
</evidence>
<protein>
    <submittedName>
        <fullName evidence="2">Uncharacterized protein</fullName>
    </submittedName>
</protein>
<feature type="compositionally biased region" description="Basic and acidic residues" evidence="1">
    <location>
        <begin position="1"/>
        <end position="11"/>
    </location>
</feature>
<evidence type="ECO:0000256" key="1">
    <source>
        <dbReference type="SAM" id="MobiDB-lite"/>
    </source>
</evidence>
<comment type="caution">
    <text evidence="2">The sequence shown here is derived from an EMBL/GenBank/DDBJ whole genome shotgun (WGS) entry which is preliminary data.</text>
</comment>
<evidence type="ECO:0000313" key="3">
    <source>
        <dbReference type="Proteomes" id="UP000607653"/>
    </source>
</evidence>
<accession>A0A822Y9A7</accession>
<reference evidence="2 3" key="1">
    <citation type="journal article" date="2020" name="Mol. Biol. Evol.">
        <title>Distinct Expression and Methylation Patterns for Genes with Different Fates following a Single Whole-Genome Duplication in Flowering Plants.</title>
        <authorList>
            <person name="Shi T."/>
            <person name="Rahmani R.S."/>
            <person name="Gugger P.F."/>
            <person name="Wang M."/>
            <person name="Li H."/>
            <person name="Zhang Y."/>
            <person name="Li Z."/>
            <person name="Wang Q."/>
            <person name="Van de Peer Y."/>
            <person name="Marchal K."/>
            <person name="Chen J."/>
        </authorList>
    </citation>
    <scope>NUCLEOTIDE SEQUENCE [LARGE SCALE GENOMIC DNA]</scope>
    <source>
        <tissue evidence="2">Leaf</tissue>
    </source>
</reference>
<feature type="compositionally biased region" description="Basic residues" evidence="1">
    <location>
        <begin position="12"/>
        <end position="29"/>
    </location>
</feature>
<dbReference type="PANTHER" id="PTHR33929">
    <property type="entry name" value="MEMBRANE-ASSOCIATED KINASE REGULATOR 2-RELATED"/>
    <property type="match status" value="1"/>
</dbReference>
<name>A0A822Y9A7_NELNU</name>
<sequence length="141" mass="16532">MNRTETESEQQHRRRRRKRSWKHWRRLPRRQTTITEGEAEETETPMSNNAKPLLHKQVNIPAGLRVVRKHLGKIRSASSAVAVIKLVAFQSRRRGDSLLQQQMGSKALFFIARDRSMLLKVALFFIARDRSMLLTKIWSTL</sequence>
<dbReference type="EMBL" id="DUZY01000002">
    <property type="protein sequence ID" value="DAD27756.1"/>
    <property type="molecule type" value="Genomic_DNA"/>
</dbReference>
<dbReference type="PANTHER" id="PTHR33929:SF1">
    <property type="entry name" value="MEMBRANE-ASSOCIATED KINASE REGULATOR 2-RELATED"/>
    <property type="match status" value="1"/>
</dbReference>
<gene>
    <name evidence="2" type="ORF">HUJ06_029224</name>
</gene>
<keyword evidence="3" id="KW-1185">Reference proteome</keyword>
<dbReference type="Proteomes" id="UP000607653">
    <property type="component" value="Unassembled WGS sequence"/>
</dbReference>
<organism evidence="2 3">
    <name type="scientific">Nelumbo nucifera</name>
    <name type="common">Sacred lotus</name>
    <dbReference type="NCBI Taxonomy" id="4432"/>
    <lineage>
        <taxon>Eukaryota</taxon>
        <taxon>Viridiplantae</taxon>
        <taxon>Streptophyta</taxon>
        <taxon>Embryophyta</taxon>
        <taxon>Tracheophyta</taxon>
        <taxon>Spermatophyta</taxon>
        <taxon>Magnoliopsida</taxon>
        <taxon>Proteales</taxon>
        <taxon>Nelumbonaceae</taxon>
        <taxon>Nelumbo</taxon>
    </lineage>
</organism>